<dbReference type="EMBL" id="HACA01006259">
    <property type="protein sequence ID" value="CDW23620.1"/>
    <property type="molecule type" value="Transcribed_RNA"/>
</dbReference>
<name>A0A0K2TCQ0_LEPSM</name>
<accession>A0A0K2TCQ0</accession>
<dbReference type="AlphaFoldDB" id="A0A0K2TCQ0"/>
<sequence length="41" mass="4956">MHTLTKNMCLHISKYLSHNDLLTFKMNNVLTLPPWWCKILR</sequence>
<organism evidence="1">
    <name type="scientific">Lepeophtheirus salmonis</name>
    <name type="common">Salmon louse</name>
    <name type="synonym">Caligus salmonis</name>
    <dbReference type="NCBI Taxonomy" id="72036"/>
    <lineage>
        <taxon>Eukaryota</taxon>
        <taxon>Metazoa</taxon>
        <taxon>Ecdysozoa</taxon>
        <taxon>Arthropoda</taxon>
        <taxon>Crustacea</taxon>
        <taxon>Multicrustacea</taxon>
        <taxon>Hexanauplia</taxon>
        <taxon>Copepoda</taxon>
        <taxon>Siphonostomatoida</taxon>
        <taxon>Caligidae</taxon>
        <taxon>Lepeophtheirus</taxon>
    </lineage>
</organism>
<evidence type="ECO:0000313" key="1">
    <source>
        <dbReference type="EMBL" id="CDW23620.1"/>
    </source>
</evidence>
<proteinExistence type="predicted"/>
<protein>
    <submittedName>
        <fullName evidence="1">Uncharacterized protein</fullName>
    </submittedName>
</protein>
<reference evidence="1" key="1">
    <citation type="submission" date="2014-05" db="EMBL/GenBank/DDBJ databases">
        <authorList>
            <person name="Chronopoulou M."/>
        </authorList>
    </citation>
    <scope>NUCLEOTIDE SEQUENCE</scope>
    <source>
        <tissue evidence="1">Whole organism</tissue>
    </source>
</reference>